<evidence type="ECO:0000256" key="2">
    <source>
        <dbReference type="ARBA" id="ARBA00023315"/>
    </source>
</evidence>
<dbReference type="EMBL" id="BMYV01000001">
    <property type="protein sequence ID" value="GGX63725.1"/>
    <property type="molecule type" value="Genomic_DNA"/>
</dbReference>
<dbReference type="Proteomes" id="UP000600865">
    <property type="component" value="Unassembled WGS sequence"/>
</dbReference>
<dbReference type="PROSITE" id="PS51186">
    <property type="entry name" value="GNAT"/>
    <property type="match status" value="1"/>
</dbReference>
<organism evidence="4 5">
    <name type="scientific">Litorimonas cladophorae</name>
    <dbReference type="NCBI Taxonomy" id="1220491"/>
    <lineage>
        <taxon>Bacteria</taxon>
        <taxon>Pseudomonadati</taxon>
        <taxon>Pseudomonadota</taxon>
        <taxon>Alphaproteobacteria</taxon>
        <taxon>Maricaulales</taxon>
        <taxon>Robiginitomaculaceae</taxon>
    </lineage>
</organism>
<dbReference type="Pfam" id="PF00583">
    <property type="entry name" value="Acetyltransf_1"/>
    <property type="match status" value="1"/>
</dbReference>
<proteinExistence type="predicted"/>
<keyword evidence="1" id="KW-0808">Transferase</keyword>
<reference evidence="4 5" key="1">
    <citation type="journal article" date="2014" name="Int. J. Syst. Evol. Microbiol.">
        <title>Complete genome sequence of Corynebacterium casei LMG S-19264T (=DSM 44701T), isolated from a smear-ripened cheese.</title>
        <authorList>
            <consortium name="US DOE Joint Genome Institute (JGI-PGF)"/>
            <person name="Walter F."/>
            <person name="Albersmeier A."/>
            <person name="Kalinowski J."/>
            <person name="Ruckert C."/>
        </authorList>
    </citation>
    <scope>NUCLEOTIDE SEQUENCE [LARGE SCALE GENOMIC DNA]</scope>
    <source>
        <strain evidence="4 5">KCTC 23968</strain>
    </source>
</reference>
<dbReference type="Gene3D" id="3.40.630.30">
    <property type="match status" value="1"/>
</dbReference>
<dbReference type="SUPFAM" id="SSF55729">
    <property type="entry name" value="Acyl-CoA N-acyltransferases (Nat)"/>
    <property type="match status" value="1"/>
</dbReference>
<keyword evidence="5" id="KW-1185">Reference proteome</keyword>
<evidence type="ECO:0000256" key="1">
    <source>
        <dbReference type="ARBA" id="ARBA00022679"/>
    </source>
</evidence>
<dbReference type="GO" id="GO:0016747">
    <property type="term" value="F:acyltransferase activity, transferring groups other than amino-acyl groups"/>
    <property type="evidence" value="ECO:0007669"/>
    <property type="project" value="InterPro"/>
</dbReference>
<dbReference type="InterPro" id="IPR050832">
    <property type="entry name" value="Bact_Acetyltransf"/>
</dbReference>
<evidence type="ECO:0000313" key="5">
    <source>
        <dbReference type="Proteomes" id="UP000600865"/>
    </source>
</evidence>
<sequence length="186" mass="20292">MTLVQTSRGIFDIRLSSPGDIPAIAALMKRSIAELQVDVLTPEEIEASHFGMGLDTQLIEDGTYFSVWDKATLVGCGGWSFRATLYGGNHSAGRNAERLNPKKHRARIRAMYTHPDYVRRGIGKMILEASEAAACAAGFSALEMAATLAGEPFYLQCGYTIESRWQDENGPVPVPLLTMVKSLSPK</sequence>
<evidence type="ECO:0000259" key="3">
    <source>
        <dbReference type="PROSITE" id="PS51186"/>
    </source>
</evidence>
<dbReference type="PANTHER" id="PTHR43877">
    <property type="entry name" value="AMINOALKYLPHOSPHONATE N-ACETYLTRANSFERASE-RELATED-RELATED"/>
    <property type="match status" value="1"/>
</dbReference>
<evidence type="ECO:0000313" key="4">
    <source>
        <dbReference type="EMBL" id="GGX63725.1"/>
    </source>
</evidence>
<comment type="caution">
    <text evidence="4">The sequence shown here is derived from an EMBL/GenBank/DDBJ whole genome shotgun (WGS) entry which is preliminary data.</text>
</comment>
<dbReference type="PANTHER" id="PTHR43877:SF1">
    <property type="entry name" value="ACETYLTRANSFERASE"/>
    <property type="match status" value="1"/>
</dbReference>
<keyword evidence="2" id="KW-0012">Acyltransferase</keyword>
<feature type="domain" description="N-acetyltransferase" evidence="3">
    <location>
        <begin position="11"/>
        <end position="184"/>
    </location>
</feature>
<dbReference type="InterPro" id="IPR000182">
    <property type="entry name" value="GNAT_dom"/>
</dbReference>
<protein>
    <submittedName>
        <fullName evidence="4">Acetyltransferase</fullName>
    </submittedName>
</protein>
<accession>A0A918KHQ1</accession>
<gene>
    <name evidence="4" type="ORF">GCM10011309_12180</name>
</gene>
<dbReference type="InterPro" id="IPR016181">
    <property type="entry name" value="Acyl_CoA_acyltransferase"/>
</dbReference>
<name>A0A918KHQ1_9PROT</name>
<dbReference type="AlphaFoldDB" id="A0A918KHQ1"/>
<dbReference type="RefSeq" id="WP_189582764.1">
    <property type="nucleotide sequence ID" value="NZ_BMYV01000001.1"/>
</dbReference>
<dbReference type="CDD" id="cd04301">
    <property type="entry name" value="NAT_SF"/>
    <property type="match status" value="1"/>
</dbReference>